<reference evidence="4 6" key="2">
    <citation type="submission" date="2018-10" db="EMBL/GenBank/DDBJ databases">
        <title>Genomic Encyclopedia of Type Strains, Phase IV (KMG-IV): sequencing the most valuable type-strain genomes for metagenomic binning, comparative biology and taxonomic classification.</title>
        <authorList>
            <person name="Goeker M."/>
        </authorList>
    </citation>
    <scope>NUCLEOTIDE SEQUENCE [LARGE SCALE GENOMIC DNA]</scope>
    <source>
        <strain evidence="4 6">DSM 19791</strain>
    </source>
</reference>
<dbReference type="SUPFAM" id="SSF53901">
    <property type="entry name" value="Thiolase-like"/>
    <property type="match status" value="1"/>
</dbReference>
<feature type="domain" description="Thiolase N-terminal" evidence="1">
    <location>
        <begin position="6"/>
        <end position="129"/>
    </location>
</feature>
<dbReference type="InterPro" id="IPR020616">
    <property type="entry name" value="Thiolase_N"/>
</dbReference>
<protein>
    <submittedName>
        <fullName evidence="4">Acetyl-CoA acetyltransferase</fullName>
    </submittedName>
    <submittedName>
        <fullName evidence="3">Thiolase</fullName>
    </submittedName>
</protein>
<dbReference type="GO" id="GO:0003988">
    <property type="term" value="F:acetyl-CoA C-acyltransferase activity"/>
    <property type="evidence" value="ECO:0007669"/>
    <property type="project" value="UniProtKB-ARBA"/>
</dbReference>
<dbReference type="Gene3D" id="3.40.47.10">
    <property type="match status" value="1"/>
</dbReference>
<sequence>MKQNAIIAGVGMTRFGKHLDRSLSSLAHEAISEALKDANVEAREIEAAWAGNAAAPIVTGQACIAGQAILRGMGIGRIPVVNVENACATASTAFQQACTMVTLGIYDVVLAFGVEKLFHEDKAKSFAVFLGAVDVEKPEELYAYVDGDRPASDEPGRQRSLFMDIYARMARDYSARSGATARHFAEVSAKNSLHGSLNPRAQFRDVLDTDAVLAAPLISAPLTLPMCSPLGDGAAAAVIVSTKFARERGIADPVHVRSSLIASAFEPAPGAPGITEWAAREAYTMAGIATEDIDCVELHDATSPAELMYYEYLGLCPRNEGVALLESGATALGGRVPVNTSGGLVRKGHPIGATGLAQIHELTEQLRGRAGARQVEGARLAVAENGGGFLGRDAAALVMTVLSR</sequence>
<dbReference type="RefSeq" id="WP_121047962.1">
    <property type="nucleotide sequence ID" value="NZ_AP018711.1"/>
</dbReference>
<dbReference type="Proteomes" id="UP000275727">
    <property type="component" value="Chromosome"/>
</dbReference>
<evidence type="ECO:0000259" key="1">
    <source>
        <dbReference type="Pfam" id="PF00108"/>
    </source>
</evidence>
<reference evidence="3 5" key="1">
    <citation type="submission" date="2018-06" db="EMBL/GenBank/DDBJ databases">
        <title>Complete Genome Sequence of the Microcystin-Degrading Bacterium Sphingosinicella microcystinivorans Strain B-9.</title>
        <authorList>
            <person name="Jin H."/>
            <person name="Nishizawa T."/>
            <person name="Guo Y."/>
            <person name="Nishizawa A."/>
            <person name="Park H."/>
            <person name="Kato H."/>
            <person name="Tsuji K."/>
            <person name="Harada K."/>
        </authorList>
    </citation>
    <scope>NUCLEOTIDE SEQUENCE [LARGE SCALE GENOMIC DNA]</scope>
    <source>
        <strain evidence="3 5">B9</strain>
    </source>
</reference>
<name>A0AAD1G121_SPHMI</name>
<dbReference type="InterPro" id="IPR002155">
    <property type="entry name" value="Thiolase"/>
</dbReference>
<dbReference type="InterPro" id="IPR016039">
    <property type="entry name" value="Thiolase-like"/>
</dbReference>
<accession>A0AAD1G121</accession>
<dbReference type="Pfam" id="PF22691">
    <property type="entry name" value="Thiolase_C_1"/>
    <property type="match status" value="1"/>
</dbReference>
<feature type="domain" description="Thiolase C-terminal" evidence="2">
    <location>
        <begin position="277"/>
        <end position="396"/>
    </location>
</feature>
<dbReference type="EMBL" id="RBWX01000007">
    <property type="protein sequence ID" value="RKS91518.1"/>
    <property type="molecule type" value="Genomic_DNA"/>
</dbReference>
<evidence type="ECO:0000313" key="3">
    <source>
        <dbReference type="EMBL" id="BBE34497.1"/>
    </source>
</evidence>
<evidence type="ECO:0000313" key="4">
    <source>
        <dbReference type="EMBL" id="RKS91518.1"/>
    </source>
</evidence>
<proteinExistence type="predicted"/>
<dbReference type="CDD" id="cd00829">
    <property type="entry name" value="SCP-x_thiolase"/>
    <property type="match status" value="1"/>
</dbReference>
<dbReference type="EMBL" id="AP018711">
    <property type="protein sequence ID" value="BBE34497.1"/>
    <property type="molecule type" value="Genomic_DNA"/>
</dbReference>
<dbReference type="AlphaFoldDB" id="A0AAD1G121"/>
<dbReference type="InterPro" id="IPR055140">
    <property type="entry name" value="Thiolase_C_2"/>
</dbReference>
<gene>
    <name evidence="4" type="ORF">DFR51_1083</name>
    <name evidence="3" type="ORF">SmB9_21550</name>
</gene>
<organism evidence="3 5">
    <name type="scientific">Sphingosinicella microcystinivorans</name>
    <dbReference type="NCBI Taxonomy" id="335406"/>
    <lineage>
        <taxon>Bacteria</taxon>
        <taxon>Pseudomonadati</taxon>
        <taxon>Pseudomonadota</taxon>
        <taxon>Alphaproteobacteria</taxon>
        <taxon>Sphingomonadales</taxon>
        <taxon>Sphingosinicellaceae</taxon>
        <taxon>Sphingosinicella</taxon>
    </lineage>
</organism>
<evidence type="ECO:0000313" key="5">
    <source>
        <dbReference type="Proteomes" id="UP000275727"/>
    </source>
</evidence>
<evidence type="ECO:0000259" key="2">
    <source>
        <dbReference type="Pfam" id="PF22691"/>
    </source>
</evidence>
<dbReference type="Proteomes" id="UP000276029">
    <property type="component" value="Unassembled WGS sequence"/>
</dbReference>
<dbReference type="Pfam" id="PF00108">
    <property type="entry name" value="Thiolase_N"/>
    <property type="match status" value="1"/>
</dbReference>
<dbReference type="PIRSF" id="PIRSF000429">
    <property type="entry name" value="Ac-CoA_Ac_transf"/>
    <property type="match status" value="1"/>
</dbReference>
<keyword evidence="6" id="KW-1185">Reference proteome</keyword>
<evidence type="ECO:0000313" key="6">
    <source>
        <dbReference type="Proteomes" id="UP000276029"/>
    </source>
</evidence>
<dbReference type="PANTHER" id="PTHR42870">
    <property type="entry name" value="ACETYL-COA C-ACETYLTRANSFERASE"/>
    <property type="match status" value="1"/>
</dbReference>
<dbReference type="PANTHER" id="PTHR42870:SF1">
    <property type="entry name" value="NON-SPECIFIC LIPID-TRANSFER PROTEIN-LIKE 2"/>
    <property type="match status" value="1"/>
</dbReference>
<dbReference type="KEGG" id="smic:SmB9_21550"/>